<dbReference type="SUPFAM" id="SSF53067">
    <property type="entry name" value="Actin-like ATPase domain"/>
    <property type="match status" value="1"/>
</dbReference>
<organism evidence="3 4">
    <name type="scientific">Faecalimonas umbilicata</name>
    <dbReference type="NCBI Taxonomy" id="1912855"/>
    <lineage>
        <taxon>Bacteria</taxon>
        <taxon>Bacillati</taxon>
        <taxon>Bacillota</taxon>
        <taxon>Clostridia</taxon>
        <taxon>Lachnospirales</taxon>
        <taxon>Lachnospiraceae</taxon>
        <taxon>Faecalimonas</taxon>
    </lineage>
</organism>
<comment type="similarity">
    <text evidence="1">Belongs to the ROK (NagC/XylR) family.</text>
</comment>
<reference evidence="3 4" key="2">
    <citation type="submission" date="2019-03" db="EMBL/GenBank/DDBJ databases">
        <title>Genomic Encyclopedia of Type Strains, Phase IV (KMG-IV): sequencing the most valuable type-strain genomes for metagenomic binning, comparative biology and taxonomic classification.</title>
        <authorList>
            <person name="Goeker M."/>
        </authorList>
    </citation>
    <scope>NUCLEOTIDE SEQUENCE [LARGE SCALE GENOMIC DNA]</scope>
    <source>
        <strain evidence="3 4">DSM 103426</strain>
    </source>
</reference>
<keyword evidence="3" id="KW-0808">Transferase</keyword>
<evidence type="ECO:0000313" key="5">
    <source>
        <dbReference type="Proteomes" id="UP000702954"/>
    </source>
</evidence>
<dbReference type="PANTHER" id="PTHR18964">
    <property type="entry name" value="ROK (REPRESSOR, ORF, KINASE) FAMILY"/>
    <property type="match status" value="1"/>
</dbReference>
<evidence type="ECO:0000313" key="2">
    <source>
        <dbReference type="EMBL" id="GBU04038.1"/>
    </source>
</evidence>
<evidence type="ECO:0000313" key="4">
    <source>
        <dbReference type="Proteomes" id="UP000294613"/>
    </source>
</evidence>
<dbReference type="InterPro" id="IPR000600">
    <property type="entry name" value="ROK"/>
</dbReference>
<dbReference type="RefSeq" id="WP_016441554.1">
    <property type="nucleotide sequence ID" value="NZ_BHEO01000002.1"/>
</dbReference>
<dbReference type="Proteomes" id="UP000294613">
    <property type="component" value="Unassembled WGS sequence"/>
</dbReference>
<dbReference type="InterPro" id="IPR049874">
    <property type="entry name" value="ROK_cs"/>
</dbReference>
<dbReference type="AlphaFoldDB" id="A0A4R3JT36"/>
<reference evidence="2 5" key="1">
    <citation type="journal article" date="2018" name="Int. J. Syst. Evol. Microbiol.">
        <title>Draft Genome Sequence of Faecalimonas umbilicata JCM 30896T, an Acetate-Producing Bacterium Isolated from Human Feces.</title>
        <authorList>
            <person name="Sakamoto M."/>
            <person name="Ikeyama N."/>
            <person name="Yuki M."/>
            <person name="Ohkuma M."/>
        </authorList>
    </citation>
    <scope>NUCLEOTIDE SEQUENCE [LARGE SCALE GENOMIC DNA]</scope>
    <source>
        <strain evidence="2 5">EGH7</strain>
    </source>
</reference>
<dbReference type="InterPro" id="IPR043129">
    <property type="entry name" value="ATPase_NBD"/>
</dbReference>
<evidence type="ECO:0000256" key="1">
    <source>
        <dbReference type="ARBA" id="ARBA00006479"/>
    </source>
</evidence>
<dbReference type="Proteomes" id="UP000702954">
    <property type="component" value="Unassembled WGS sequence"/>
</dbReference>
<accession>A0A4R3JT36</accession>
<evidence type="ECO:0000313" key="3">
    <source>
        <dbReference type="EMBL" id="TCS70341.1"/>
    </source>
</evidence>
<protein>
    <submittedName>
        <fullName evidence="3">Glucokinase</fullName>
    </submittedName>
</protein>
<dbReference type="EMBL" id="SLZV01000001">
    <property type="protein sequence ID" value="TCS70341.1"/>
    <property type="molecule type" value="Genomic_DNA"/>
</dbReference>
<sequence>MNTSQYIIGIDLGGTNLKISAYTFSQFHKLYERRIATRPKKGWEYVMNQIHTAILELYTVLPKQNAVCIGVGIPGLLDIETGVSIFSSKFPKWENMPVARWLSEKTGLPVYIDNDVRVNLYGEWLCGAGKHKKNIVLLTLGTGIGAGIVIDGHVLYGATASAGEIGHMNMFRPGRPCRCGSDGCLGRYVSASGILDTIKEKIAAGNSTIMSEWVNGNPDKITAKMISNAYDLGDQMAIDTMNETGVILGYGLVNVINLFNPEILIIGGGMSAAGERLLQPARKIVAEHALRLSREHCTIVTAQLGDSAGMLGAALYARQRFENGTRF</sequence>
<gene>
    <name evidence="3" type="ORF">EDD74_101192</name>
    <name evidence="2" type="ORF">FAEUMB_05790</name>
</gene>
<dbReference type="Pfam" id="PF00480">
    <property type="entry name" value="ROK"/>
    <property type="match status" value="1"/>
</dbReference>
<dbReference type="GO" id="GO:0016301">
    <property type="term" value="F:kinase activity"/>
    <property type="evidence" value="ECO:0007669"/>
    <property type="project" value="UniProtKB-KW"/>
</dbReference>
<comment type="caution">
    <text evidence="3">The sequence shown here is derived from an EMBL/GenBank/DDBJ whole genome shotgun (WGS) entry which is preliminary data.</text>
</comment>
<dbReference type="PROSITE" id="PS01125">
    <property type="entry name" value="ROK"/>
    <property type="match status" value="1"/>
</dbReference>
<keyword evidence="3" id="KW-0418">Kinase</keyword>
<proteinExistence type="inferred from homology"/>
<dbReference type="EMBL" id="BHEO01000002">
    <property type="protein sequence ID" value="GBU04038.1"/>
    <property type="molecule type" value="Genomic_DNA"/>
</dbReference>
<keyword evidence="5" id="KW-1185">Reference proteome</keyword>
<name>A0A4R3JT36_9FIRM</name>
<dbReference type="PANTHER" id="PTHR18964:SF149">
    <property type="entry name" value="BIFUNCTIONAL UDP-N-ACETYLGLUCOSAMINE 2-EPIMERASE_N-ACETYLMANNOSAMINE KINASE"/>
    <property type="match status" value="1"/>
</dbReference>
<dbReference type="Gene3D" id="3.30.420.40">
    <property type="match status" value="2"/>
</dbReference>